<dbReference type="PIRSF" id="PIRSF000136">
    <property type="entry name" value="LGO_GLO"/>
    <property type="match status" value="1"/>
</dbReference>
<dbReference type="OrthoDB" id="9800184at2"/>
<keyword evidence="1" id="KW-0732">Signal</keyword>
<dbReference type="NCBIfam" id="TIGR01409">
    <property type="entry name" value="TAT_signal_seq"/>
    <property type="match status" value="1"/>
</dbReference>
<dbReference type="NCBIfam" id="TIGR01679">
    <property type="entry name" value="bact_FAD_ox"/>
    <property type="match status" value="1"/>
</dbReference>
<dbReference type="PROSITE" id="PS51318">
    <property type="entry name" value="TAT"/>
    <property type="match status" value="1"/>
</dbReference>
<dbReference type="InterPro" id="IPR036318">
    <property type="entry name" value="FAD-bd_PCMH-like_sf"/>
</dbReference>
<dbReference type="GO" id="GO:0016020">
    <property type="term" value="C:membrane"/>
    <property type="evidence" value="ECO:0007669"/>
    <property type="project" value="InterPro"/>
</dbReference>
<evidence type="ECO:0000256" key="3">
    <source>
        <dbReference type="ARBA" id="ARBA00023002"/>
    </source>
</evidence>
<organism evidence="5 6">
    <name type="scientific">Stenotrophobium rhamnosiphilum</name>
    <dbReference type="NCBI Taxonomy" id="2029166"/>
    <lineage>
        <taxon>Bacteria</taxon>
        <taxon>Pseudomonadati</taxon>
        <taxon>Pseudomonadota</taxon>
        <taxon>Gammaproteobacteria</taxon>
        <taxon>Nevskiales</taxon>
        <taxon>Nevskiaceae</taxon>
        <taxon>Stenotrophobium</taxon>
    </lineage>
</organism>
<evidence type="ECO:0000256" key="1">
    <source>
        <dbReference type="ARBA" id="ARBA00022729"/>
    </source>
</evidence>
<dbReference type="InterPro" id="IPR016166">
    <property type="entry name" value="FAD-bd_PCMH"/>
</dbReference>
<dbReference type="PROSITE" id="PS51387">
    <property type="entry name" value="FAD_PCMH"/>
    <property type="match status" value="1"/>
</dbReference>
<dbReference type="InterPro" id="IPR016169">
    <property type="entry name" value="FAD-bd_PCMH_sub2"/>
</dbReference>
<dbReference type="GO" id="GO:0071949">
    <property type="term" value="F:FAD binding"/>
    <property type="evidence" value="ECO:0007669"/>
    <property type="project" value="InterPro"/>
</dbReference>
<dbReference type="AlphaFoldDB" id="A0A2T5MG15"/>
<dbReference type="PANTHER" id="PTHR43762:SF1">
    <property type="entry name" value="D-ARABINONO-1,4-LACTONE OXIDASE"/>
    <property type="match status" value="1"/>
</dbReference>
<comment type="caution">
    <text evidence="5">The sequence shown here is derived from an EMBL/GenBank/DDBJ whole genome shotgun (WGS) entry which is preliminary data.</text>
</comment>
<dbReference type="Pfam" id="PF01565">
    <property type="entry name" value="FAD_binding_4"/>
    <property type="match status" value="1"/>
</dbReference>
<evidence type="ECO:0000313" key="6">
    <source>
        <dbReference type="Proteomes" id="UP000244248"/>
    </source>
</evidence>
<dbReference type="Proteomes" id="UP000244248">
    <property type="component" value="Unassembled WGS sequence"/>
</dbReference>
<dbReference type="SUPFAM" id="SSF56176">
    <property type="entry name" value="FAD-binding/transporter-associated domain-like"/>
    <property type="match status" value="1"/>
</dbReference>
<dbReference type="InterPro" id="IPR010031">
    <property type="entry name" value="FAD_lactone_oxidase-like"/>
</dbReference>
<gene>
    <name evidence="5" type="ORF">CJD38_09185</name>
</gene>
<feature type="domain" description="FAD-binding PCMH-type" evidence="4">
    <location>
        <begin position="47"/>
        <end position="215"/>
    </location>
</feature>
<dbReference type="Gene3D" id="3.30.70.2520">
    <property type="match status" value="1"/>
</dbReference>
<dbReference type="GO" id="GO:0003885">
    <property type="term" value="F:D-arabinono-1,4-lactone oxidase activity"/>
    <property type="evidence" value="ECO:0007669"/>
    <property type="project" value="InterPro"/>
</dbReference>
<dbReference type="RefSeq" id="WP_107940040.1">
    <property type="nucleotide sequence ID" value="NZ_QANS01000003.1"/>
</dbReference>
<dbReference type="EMBL" id="QANS01000003">
    <property type="protein sequence ID" value="PTU31496.1"/>
    <property type="molecule type" value="Genomic_DNA"/>
</dbReference>
<keyword evidence="3" id="KW-0560">Oxidoreductase</keyword>
<dbReference type="Gene3D" id="3.30.465.10">
    <property type="match status" value="1"/>
</dbReference>
<accession>A0A2T5MG15</accession>
<sequence>MVMALTRRQLIKQIGALTALAGTGGLSSVAQAARERLIPWKNWSGGQTCLPAAKLAPATEDELSSVLKATRDMNVRAVGSSHSFSPLIPTDGKLISLSNFSGLLSHDPKTLQAEFGAGTPMSQMGEPLLKVGQALLNMADIDYQTLAGAISTSTHGTGPKFGSYSSNVVGLRMVKANGDIVDLDKNRQPELFNAARVSLGSLGIITRVKLQNRKAFRLNQKQWVQNTDELIEDIPRLVKDNDHFEFSPILHSDVSLAQAQNETTDTKVMPLPTGGDGDKVSKLSMANTFLRNHPDAHASLLNFLVKHIDFPEVQDISYKVFANVRDQRFNEMEYEVPAAAGPECVREIMKLVREKNLNSFFPLEYRYVKADDIPLSMFSGRDSCAISVHQSYDMAYQPFFAEIEPIFWKYEGRPHWGKLHTLNAAQLSKLYPRWKEFQDIRRSVDPTGKFLNGHLRSIFGVQC</sequence>
<reference evidence="5 6" key="1">
    <citation type="submission" date="2018-04" db="EMBL/GenBank/DDBJ databases">
        <title>Novel species isolated from glacier.</title>
        <authorList>
            <person name="Liu Q."/>
            <person name="Xin Y.-H."/>
        </authorList>
    </citation>
    <scope>NUCLEOTIDE SEQUENCE [LARGE SCALE GENOMIC DNA]</scope>
    <source>
        <strain evidence="5 6">GT1R17</strain>
    </source>
</reference>
<dbReference type="InterPro" id="IPR007173">
    <property type="entry name" value="ALO_C"/>
</dbReference>
<dbReference type="InterPro" id="IPR006311">
    <property type="entry name" value="TAT_signal"/>
</dbReference>
<dbReference type="InterPro" id="IPR016171">
    <property type="entry name" value="Vanillyl_alc_oxidase_C-sub2"/>
</dbReference>
<evidence type="ECO:0000313" key="5">
    <source>
        <dbReference type="EMBL" id="PTU31496.1"/>
    </source>
</evidence>
<dbReference type="InterPro" id="IPR019546">
    <property type="entry name" value="TAT_signal_bac_arc"/>
</dbReference>
<keyword evidence="2" id="KW-0285">Flavoprotein</keyword>
<dbReference type="Gene3D" id="3.30.43.10">
    <property type="entry name" value="Uridine Diphospho-n-acetylenolpyruvylglucosamine Reductase, domain 2"/>
    <property type="match status" value="1"/>
</dbReference>
<dbReference type="PANTHER" id="PTHR43762">
    <property type="entry name" value="L-GULONOLACTONE OXIDASE"/>
    <property type="match status" value="1"/>
</dbReference>
<evidence type="ECO:0000259" key="4">
    <source>
        <dbReference type="PROSITE" id="PS51387"/>
    </source>
</evidence>
<proteinExistence type="predicted"/>
<dbReference type="InterPro" id="IPR016167">
    <property type="entry name" value="FAD-bd_PCMH_sub1"/>
</dbReference>
<dbReference type="Gene3D" id="1.10.45.10">
    <property type="entry name" value="Vanillyl-alcohol Oxidase, Chain A, domain 4"/>
    <property type="match status" value="1"/>
</dbReference>
<evidence type="ECO:0000256" key="2">
    <source>
        <dbReference type="ARBA" id="ARBA00022827"/>
    </source>
</evidence>
<dbReference type="Pfam" id="PF04030">
    <property type="entry name" value="ALO"/>
    <property type="match status" value="1"/>
</dbReference>
<protein>
    <submittedName>
        <fullName evidence="5">FAD-linked oxidoreductase</fullName>
    </submittedName>
</protein>
<keyword evidence="6" id="KW-1185">Reference proteome</keyword>
<name>A0A2T5MG15_9GAMM</name>
<keyword evidence="2" id="KW-0274">FAD</keyword>
<dbReference type="InterPro" id="IPR006094">
    <property type="entry name" value="Oxid_FAD_bind_N"/>
</dbReference>